<organism evidence="1 2">
    <name type="scientific">Eleutherodactylus coqui</name>
    <name type="common">Puerto Rican coqui</name>
    <dbReference type="NCBI Taxonomy" id="57060"/>
    <lineage>
        <taxon>Eukaryota</taxon>
        <taxon>Metazoa</taxon>
        <taxon>Chordata</taxon>
        <taxon>Craniata</taxon>
        <taxon>Vertebrata</taxon>
        <taxon>Euteleostomi</taxon>
        <taxon>Amphibia</taxon>
        <taxon>Batrachia</taxon>
        <taxon>Anura</taxon>
        <taxon>Neobatrachia</taxon>
        <taxon>Hyloidea</taxon>
        <taxon>Eleutherodactylidae</taxon>
        <taxon>Eleutherodactylinae</taxon>
        <taxon>Eleutherodactylus</taxon>
        <taxon>Eleutherodactylus</taxon>
    </lineage>
</organism>
<dbReference type="EMBL" id="WNTK01000700">
    <property type="protein sequence ID" value="KAG9468887.1"/>
    <property type="molecule type" value="Genomic_DNA"/>
</dbReference>
<proteinExistence type="predicted"/>
<dbReference type="AlphaFoldDB" id="A0A8J6EGL4"/>
<dbReference type="Proteomes" id="UP000770717">
    <property type="component" value="Unassembled WGS sequence"/>
</dbReference>
<sequence length="92" mass="10373">MAAVLLDISLLKNVRSRATERSDAYWMSLQNGCHQRVDETIAPVHMPHLCPCYQTDLMGPTRENDRVGAAICEWLFLASGNIRETADWLRAA</sequence>
<name>A0A8J6EGL4_ELECQ</name>
<reference evidence="1" key="1">
    <citation type="thesis" date="2020" institute="ProQuest LLC" country="789 East Eisenhower Parkway, Ann Arbor, MI, USA">
        <title>Comparative Genomics and Chromosome Evolution.</title>
        <authorList>
            <person name="Mudd A.B."/>
        </authorList>
    </citation>
    <scope>NUCLEOTIDE SEQUENCE</scope>
    <source>
        <strain evidence="1">HN-11 Male</strain>
        <tissue evidence="1">Kidney and liver</tissue>
    </source>
</reference>
<gene>
    <name evidence="1" type="ORF">GDO78_021754</name>
</gene>
<comment type="caution">
    <text evidence="1">The sequence shown here is derived from an EMBL/GenBank/DDBJ whole genome shotgun (WGS) entry which is preliminary data.</text>
</comment>
<accession>A0A8J6EGL4</accession>
<keyword evidence="2" id="KW-1185">Reference proteome</keyword>
<evidence type="ECO:0000313" key="1">
    <source>
        <dbReference type="EMBL" id="KAG9468887.1"/>
    </source>
</evidence>
<evidence type="ECO:0000313" key="2">
    <source>
        <dbReference type="Proteomes" id="UP000770717"/>
    </source>
</evidence>
<protein>
    <submittedName>
        <fullName evidence="1">Uncharacterized protein</fullName>
    </submittedName>
</protein>